<dbReference type="GO" id="GO:0009252">
    <property type="term" value="P:peptidoglycan biosynthetic process"/>
    <property type="evidence" value="ECO:0007669"/>
    <property type="project" value="UniProtKB-KW"/>
</dbReference>
<dbReference type="GO" id="GO:0008360">
    <property type="term" value="P:regulation of cell shape"/>
    <property type="evidence" value="ECO:0007669"/>
    <property type="project" value="UniProtKB-KW"/>
</dbReference>
<evidence type="ECO:0000256" key="8">
    <source>
        <dbReference type="SAM" id="Phobius"/>
    </source>
</evidence>
<dbReference type="PANTHER" id="PTHR47019:SF1">
    <property type="entry name" value="LIPID II FLIPPASE MURJ"/>
    <property type="match status" value="1"/>
</dbReference>
<feature type="transmembrane region" description="Helical" evidence="8">
    <location>
        <begin position="292"/>
        <end position="319"/>
    </location>
</feature>
<keyword evidence="5" id="KW-0573">Peptidoglycan synthesis</keyword>
<dbReference type="InterPro" id="IPR051050">
    <property type="entry name" value="Lipid_II_flippase_MurJ/MviN"/>
</dbReference>
<dbReference type="GO" id="GO:0005886">
    <property type="term" value="C:plasma membrane"/>
    <property type="evidence" value="ECO:0007669"/>
    <property type="project" value="UniProtKB-SubCell"/>
</dbReference>
<organism evidence="9 10">
    <name type="scientific">Nocardioides marmorisolisilvae</name>
    <dbReference type="NCBI Taxonomy" id="1542737"/>
    <lineage>
        <taxon>Bacteria</taxon>
        <taxon>Bacillati</taxon>
        <taxon>Actinomycetota</taxon>
        <taxon>Actinomycetes</taxon>
        <taxon>Propionibacteriales</taxon>
        <taxon>Nocardioidaceae</taxon>
        <taxon>Nocardioides</taxon>
    </lineage>
</organism>
<feature type="transmembrane region" description="Helical" evidence="8">
    <location>
        <begin position="331"/>
        <end position="352"/>
    </location>
</feature>
<gene>
    <name evidence="9" type="ORF">EFL95_19055</name>
</gene>
<keyword evidence="2" id="KW-1003">Cell membrane</keyword>
<feature type="transmembrane region" description="Helical" evidence="8">
    <location>
        <begin position="130"/>
        <end position="151"/>
    </location>
</feature>
<proteinExistence type="predicted"/>
<feature type="transmembrane region" description="Helical" evidence="8">
    <location>
        <begin position="372"/>
        <end position="393"/>
    </location>
</feature>
<feature type="transmembrane region" description="Helical" evidence="8">
    <location>
        <begin position="84"/>
        <end position="110"/>
    </location>
</feature>
<evidence type="ECO:0000313" key="9">
    <source>
        <dbReference type="EMBL" id="RNL75504.1"/>
    </source>
</evidence>
<evidence type="ECO:0000256" key="5">
    <source>
        <dbReference type="ARBA" id="ARBA00022984"/>
    </source>
</evidence>
<evidence type="ECO:0000256" key="6">
    <source>
        <dbReference type="ARBA" id="ARBA00022989"/>
    </source>
</evidence>
<evidence type="ECO:0000256" key="4">
    <source>
        <dbReference type="ARBA" id="ARBA00022960"/>
    </source>
</evidence>
<dbReference type="Proteomes" id="UP000277094">
    <property type="component" value="Unassembled WGS sequence"/>
</dbReference>
<evidence type="ECO:0000256" key="3">
    <source>
        <dbReference type="ARBA" id="ARBA00022692"/>
    </source>
</evidence>
<dbReference type="PANTHER" id="PTHR47019">
    <property type="entry name" value="LIPID II FLIPPASE MURJ"/>
    <property type="match status" value="1"/>
</dbReference>
<keyword evidence="10" id="KW-1185">Reference proteome</keyword>
<dbReference type="AlphaFoldDB" id="A0A3N0DIJ1"/>
<dbReference type="RefSeq" id="WP_123235692.1">
    <property type="nucleotide sequence ID" value="NZ_RJSG01000006.1"/>
</dbReference>
<name>A0A3N0DIJ1_9ACTN</name>
<comment type="caution">
    <text evidence="9">The sequence shown here is derived from an EMBL/GenBank/DDBJ whole genome shotgun (WGS) entry which is preliminary data.</text>
</comment>
<keyword evidence="7 8" id="KW-0472">Membrane</keyword>
<dbReference type="GO" id="GO:0015648">
    <property type="term" value="F:lipid-linked peptidoglycan transporter activity"/>
    <property type="evidence" value="ECO:0007669"/>
    <property type="project" value="TreeGrafter"/>
</dbReference>
<evidence type="ECO:0000256" key="1">
    <source>
        <dbReference type="ARBA" id="ARBA00004651"/>
    </source>
</evidence>
<feature type="transmembrane region" description="Helical" evidence="8">
    <location>
        <begin position="53"/>
        <end position="72"/>
    </location>
</feature>
<feature type="transmembrane region" description="Helical" evidence="8">
    <location>
        <begin position="405"/>
        <end position="427"/>
    </location>
</feature>
<comment type="subcellular location">
    <subcellularLocation>
        <location evidence="1">Cell membrane</location>
        <topology evidence="1">Multi-pass membrane protein</topology>
    </subcellularLocation>
</comment>
<sequence length="544" mass="56284">MTVEREARAGVRMALATTAARLTGYGRSILLVAALGNGLHADVFAIANTIPNLLVVLLGAGVVNAVLVPQLVRAHRSGDGPEYVNQVITLFGAVLLAATVAVTLAAPLVLRAFVTTALTRPELADQYRSAVALAFCCLPQIFFYGVFALLGQILNSRGVFGPMMWAPVLNNLVAIGVLATYLGTFGTSTTRCGGYSDGQVLLLGLGTTLGVVVQCAALVPYLRRAGIHYRPTLRLLSPRMRTTLRLGGWTIAVVLTNQVVYAGIVRLATSGTAGAGCAGGSAGTGYTIYSSAYLLIMAPHAVVTVSLMTASLPGLALLASSDDRHELAARLTSALRLVMLAIVPVSVLLALLSPSVADLVWGYGTGTGSSQLFAPTLACFAVALLFFTAHYVALRGLYALEANRVILGIQAVIGVVDLGLAVVLVGATDRALTAPALATAYAVAYAVGSALSWSALRRRLGVGSARPAAGTLTRIGLSAALAAIICLLAVRLTTGQWVLSPTSKADALLLTAAEVAVFGSVFLAAARTLRVPELRVLATALRRQ</sequence>
<accession>A0A3N0DIJ1</accession>
<keyword evidence="6 8" id="KW-1133">Transmembrane helix</keyword>
<dbReference type="InterPro" id="IPR004268">
    <property type="entry name" value="MurJ"/>
</dbReference>
<feature type="transmembrane region" description="Helical" evidence="8">
    <location>
        <begin position="163"/>
        <end position="182"/>
    </location>
</feature>
<evidence type="ECO:0000256" key="2">
    <source>
        <dbReference type="ARBA" id="ARBA00022475"/>
    </source>
</evidence>
<feature type="transmembrane region" description="Helical" evidence="8">
    <location>
        <begin position="477"/>
        <end position="499"/>
    </location>
</feature>
<dbReference type="EMBL" id="RJSG01000006">
    <property type="protein sequence ID" value="RNL75504.1"/>
    <property type="molecule type" value="Genomic_DNA"/>
</dbReference>
<feature type="transmembrane region" description="Helical" evidence="8">
    <location>
        <begin position="202"/>
        <end position="222"/>
    </location>
</feature>
<dbReference type="GO" id="GO:0034204">
    <property type="term" value="P:lipid translocation"/>
    <property type="evidence" value="ECO:0007669"/>
    <property type="project" value="TreeGrafter"/>
</dbReference>
<feature type="transmembrane region" description="Helical" evidence="8">
    <location>
        <begin position="505"/>
        <end position="525"/>
    </location>
</feature>
<feature type="transmembrane region" description="Helical" evidence="8">
    <location>
        <begin position="243"/>
        <end position="264"/>
    </location>
</feature>
<reference evidence="9 10" key="1">
    <citation type="submission" date="2018-11" db="EMBL/GenBank/DDBJ databases">
        <authorList>
            <person name="Li F."/>
        </authorList>
    </citation>
    <scope>NUCLEOTIDE SEQUENCE [LARGE SCALE GENOMIC DNA]</scope>
    <source>
        <strain evidence="9 10">KIS18-7</strain>
    </source>
</reference>
<dbReference type="Pfam" id="PF03023">
    <property type="entry name" value="MurJ"/>
    <property type="match status" value="1"/>
</dbReference>
<dbReference type="OrthoDB" id="9786339at2"/>
<evidence type="ECO:0000256" key="7">
    <source>
        <dbReference type="ARBA" id="ARBA00023136"/>
    </source>
</evidence>
<dbReference type="PRINTS" id="PR01806">
    <property type="entry name" value="VIRFACTRMVIN"/>
</dbReference>
<feature type="transmembrane region" description="Helical" evidence="8">
    <location>
        <begin position="433"/>
        <end position="456"/>
    </location>
</feature>
<evidence type="ECO:0000313" key="10">
    <source>
        <dbReference type="Proteomes" id="UP000277094"/>
    </source>
</evidence>
<keyword evidence="3 8" id="KW-0812">Transmembrane</keyword>
<keyword evidence="4" id="KW-0133">Cell shape</keyword>
<protein>
    <submittedName>
        <fullName evidence="9">Murein biosynthesis integral membrane protein MurJ</fullName>
    </submittedName>
</protein>